<dbReference type="Ensembl" id="ENSMUST00000181826.2">
    <property type="protein sequence ID" value="ENSMUSP00000148359.2"/>
    <property type="gene ID" value="ENSMUSG00000031812.17"/>
</dbReference>
<evidence type="ECO:0000313" key="2">
    <source>
        <dbReference type="Ensembl" id="ENSMUSP00000148359.2"/>
    </source>
</evidence>
<dbReference type="VEuPathDB" id="HostDB:ENSMUSG00000031812"/>
<dbReference type="ExpressionAtlas" id="A0A1D5RLG5">
    <property type="expression patterns" value="baseline and differential"/>
</dbReference>
<dbReference type="AlphaFoldDB" id="A0A1D5RLG5"/>
<reference evidence="2" key="3">
    <citation type="submission" date="2025-08" db="UniProtKB">
        <authorList>
            <consortium name="Ensembl"/>
        </authorList>
    </citation>
    <scope>IDENTIFICATION</scope>
    <source>
        <strain evidence="2">C57BL/6J</strain>
    </source>
</reference>
<reference evidence="2 4" key="2">
    <citation type="journal article" date="2011" name="PLoS Biol.">
        <title>Modernizing reference genome assemblies.</title>
        <authorList>
            <person name="Church D.M."/>
            <person name="Schneider V.A."/>
            <person name="Graves T."/>
            <person name="Auger K."/>
            <person name="Cunningham F."/>
            <person name="Bouk N."/>
            <person name="Chen H.C."/>
            <person name="Agarwala R."/>
            <person name="McLaren W.M."/>
            <person name="Ritchie G.R."/>
            <person name="Albracht D."/>
            <person name="Kremitzki M."/>
            <person name="Rock S."/>
            <person name="Kotkiewicz H."/>
            <person name="Kremitzki C."/>
            <person name="Wollam A."/>
            <person name="Trani L."/>
            <person name="Fulton L."/>
            <person name="Fulton R."/>
            <person name="Matthews L."/>
            <person name="Whitehead S."/>
            <person name="Chow W."/>
            <person name="Torrance J."/>
            <person name="Dunn M."/>
            <person name="Harden G."/>
            <person name="Threadgold G."/>
            <person name="Wood J."/>
            <person name="Collins J."/>
            <person name="Heath P."/>
            <person name="Griffiths G."/>
            <person name="Pelan S."/>
            <person name="Grafham D."/>
            <person name="Eichler E.E."/>
            <person name="Weinstock G."/>
            <person name="Mardis E.R."/>
            <person name="Wilson R.K."/>
            <person name="Howe K."/>
            <person name="Flicek P."/>
            <person name="Hubbard T."/>
        </authorList>
    </citation>
    <scope>NUCLEOTIDE SEQUENCE [LARGE SCALE GENOMIC DNA]</scope>
    <source>
        <strain evidence="2 4">C57BL/6J</strain>
    </source>
</reference>
<sequence length="173" mass="18209">MGDPGAGSAECPDAGGVLRGRDPAGPGATQPVGYWSRGGSVSGVARVLSVALAVGRRWARRPLRDWRPDPGGVGYRRLCALGCVLRGPQVRAPRKPRSSTQPPLHPKSSWAYVCVWRGGWPLSHNGNLTAVLFCLLVLILSYSGTALKKGVWVGENEPCTNISSDAGPQSGRG</sequence>
<evidence type="ECO:0000256" key="1">
    <source>
        <dbReference type="SAM" id="MobiDB-lite"/>
    </source>
</evidence>
<dbReference type="GeneTree" id="ENSGT01140000286880"/>
<gene>
    <name evidence="2 3" type="primary">Map1lc3b</name>
</gene>
<evidence type="ECO:0000313" key="3">
    <source>
        <dbReference type="MGI" id="MGI:1914693"/>
    </source>
</evidence>
<feature type="region of interest" description="Disordered" evidence="1">
    <location>
        <begin position="1"/>
        <end position="31"/>
    </location>
</feature>
<dbReference type="Bgee" id="ENSMUSG00000031812">
    <property type="expression patterns" value="Expressed in external carotid artery and 258 other cell types or tissues"/>
</dbReference>
<dbReference type="Proteomes" id="UP000000589">
    <property type="component" value="Chromosome 8"/>
</dbReference>
<accession>A0A1D5RLG5</accession>
<reference evidence="2" key="4">
    <citation type="submission" date="2025-09" db="UniProtKB">
        <authorList>
            <consortium name="Ensembl"/>
        </authorList>
    </citation>
    <scope>IDENTIFICATION</scope>
    <source>
        <strain evidence="2">C57BL/6J</strain>
    </source>
</reference>
<organism evidence="2 4">
    <name type="scientific">Mus musculus</name>
    <name type="common">Mouse</name>
    <dbReference type="NCBI Taxonomy" id="10090"/>
    <lineage>
        <taxon>Eukaryota</taxon>
        <taxon>Metazoa</taxon>
        <taxon>Chordata</taxon>
        <taxon>Craniata</taxon>
        <taxon>Vertebrata</taxon>
        <taxon>Euteleostomi</taxon>
        <taxon>Mammalia</taxon>
        <taxon>Eutheria</taxon>
        <taxon>Euarchontoglires</taxon>
        <taxon>Glires</taxon>
        <taxon>Rodentia</taxon>
        <taxon>Myomorpha</taxon>
        <taxon>Muroidea</taxon>
        <taxon>Muridae</taxon>
        <taxon>Murinae</taxon>
        <taxon>Mus</taxon>
        <taxon>Mus</taxon>
    </lineage>
</organism>
<proteinExistence type="predicted"/>
<reference evidence="2 4" key="1">
    <citation type="journal article" date="2009" name="PLoS Biol.">
        <title>Lineage-specific biology revealed by a finished genome assembly of the mouse.</title>
        <authorList>
            <consortium name="Mouse Genome Sequencing Consortium"/>
            <person name="Church D.M."/>
            <person name="Goodstadt L."/>
            <person name="Hillier L.W."/>
            <person name="Zody M.C."/>
            <person name="Goldstein S."/>
            <person name="She X."/>
            <person name="Bult C.J."/>
            <person name="Agarwala R."/>
            <person name="Cherry J.L."/>
            <person name="DiCuccio M."/>
            <person name="Hlavina W."/>
            <person name="Kapustin Y."/>
            <person name="Meric P."/>
            <person name="Maglott D."/>
            <person name="Birtle Z."/>
            <person name="Marques A.C."/>
            <person name="Graves T."/>
            <person name="Zhou S."/>
            <person name="Teague B."/>
            <person name="Potamousis K."/>
            <person name="Churas C."/>
            <person name="Place M."/>
            <person name="Herschleb J."/>
            <person name="Runnheim R."/>
            <person name="Forrest D."/>
            <person name="Amos-Landgraf J."/>
            <person name="Schwartz D.C."/>
            <person name="Cheng Z."/>
            <person name="Lindblad-Toh K."/>
            <person name="Eichler E.E."/>
            <person name="Ponting C.P."/>
        </authorList>
    </citation>
    <scope>NUCLEOTIDE SEQUENCE [LARGE SCALE GENOMIC DNA]</scope>
    <source>
        <strain evidence="2 4">C57BL/6J</strain>
    </source>
</reference>
<name>A0A1D5RLG5_MOUSE</name>
<dbReference type="MGI" id="MGI:1914693">
    <property type="gene designation" value="Map1lc3b"/>
</dbReference>
<dbReference type="AGR" id="MGI:1914693"/>
<evidence type="ECO:0000313" key="4">
    <source>
        <dbReference type="Proteomes" id="UP000000589"/>
    </source>
</evidence>
<keyword evidence="4" id="KW-1185">Reference proteome</keyword>
<protein>
    <submittedName>
        <fullName evidence="2">Microtubule-associated protein 1 light chain 3 beta</fullName>
    </submittedName>
</protein>